<gene>
    <name evidence="2" type="primary">LOC108008215</name>
</gene>
<sequence length="950" mass="109307">MDFFTAISTIGDTRAVAKEFAYAFMQALISDPENWIVRVSHQFVGHCFRALNLNFQVSIEEFNQTQDHPYLDHNPNYIFDPPPNLMERLDEFLVQLPRMLAQIADHLAKKGNRDQKHPLSSYLKLVVKWIKVVDAVGGDLELNQFLCEPLARLSFSFLGGLAKLLPDYEDFPGLKEICVSLAVGVRYGVFYQDTCPVIVPPMLQIFQQHYEFFCGAEKSALDFVYTILSVVMTENESYIMAYEFLDSVLKLFKSREQREYLQSFSNELITGKYVILQFDTLEKSQSKHLLLATLRYLMTLQRYLDSTEGFPMRFLEVLLQLVLRKQATCVVVASMAAKVYIALAKRQSQIEDWDVGQHVLETYIKNPSSPRASVSYPQFRAELKRYLDTINEHFEELMDFRFFCRLLCAANVRMELSLIAAQSASILFELRMAEYSDPEVRHQVDEFLCAWPHFLHTSFTQSGARPILLGIYGMIDFDAIAECNVTLLIKLEDCCLNSFLDDYTLTESEIYDLYWNMSRSADVTGNILLHSTAARDLRERIVSLQDDLNTVDASSPEVPISNELLEEYANNIRRLHAMLMANKLRPRHVNNLYETLAKFVLERPTQNENITLYGSESLAAMLVLMHNNLRNPNHEVTTRICGLAQQLKDFCTTELSNDRLDLKRAKFMFCSVLILQIYQLPNSNLDTAALDTIIELLASPPKDVQPVDDLPANEYVSDMYFMFRHLIKAAEILLPSNRMWKILVQCKASVPAMRYLDLEIEKLIGAIMEFRIDIYINCLPIIQLHLYNESKAKKKASVALTAHVQLIDRNCAVLDAWLMRYIIFRDTLNLLIKNMRFRRSEVSASRNILFPLQHVLTLVSDLHLHEEHFKSISNQMRSLEVEAVGTQEKAEMESFRTEISIYLYKVQDDDEGKLTALPPGPLNFWQHNALQDLSGPAKPQVPQILITSHE</sequence>
<dbReference type="Proteomes" id="UP001652628">
    <property type="component" value="Chromosome 2R"/>
</dbReference>
<name>A0AB40D6D7_DROSZ</name>
<dbReference type="RefSeq" id="XP_065719896.2">
    <property type="nucleotide sequence ID" value="XM_065863824.2"/>
</dbReference>
<protein>
    <submittedName>
        <fullName evidence="2">Uncharacterized protein</fullName>
    </submittedName>
</protein>
<keyword evidence="1" id="KW-1185">Reference proteome</keyword>
<dbReference type="GeneID" id="108008215"/>
<organism evidence="1 2">
    <name type="scientific">Drosophila suzukii</name>
    <name type="common">Spotted-wing drosophila fruit fly</name>
    <dbReference type="NCBI Taxonomy" id="28584"/>
    <lineage>
        <taxon>Eukaryota</taxon>
        <taxon>Metazoa</taxon>
        <taxon>Ecdysozoa</taxon>
        <taxon>Arthropoda</taxon>
        <taxon>Hexapoda</taxon>
        <taxon>Insecta</taxon>
        <taxon>Pterygota</taxon>
        <taxon>Neoptera</taxon>
        <taxon>Endopterygota</taxon>
        <taxon>Diptera</taxon>
        <taxon>Brachycera</taxon>
        <taxon>Muscomorpha</taxon>
        <taxon>Ephydroidea</taxon>
        <taxon>Drosophilidae</taxon>
        <taxon>Drosophila</taxon>
        <taxon>Sophophora</taxon>
    </lineage>
</organism>
<dbReference type="AlphaFoldDB" id="A0AB40D6D7"/>
<evidence type="ECO:0000313" key="1">
    <source>
        <dbReference type="Proteomes" id="UP001652628"/>
    </source>
</evidence>
<accession>A0AB40D6D7</accession>
<proteinExistence type="predicted"/>
<evidence type="ECO:0000313" key="2">
    <source>
        <dbReference type="RefSeq" id="XP_065719896.2"/>
    </source>
</evidence>
<reference evidence="2" key="1">
    <citation type="submission" date="2025-08" db="UniProtKB">
        <authorList>
            <consortium name="RefSeq"/>
        </authorList>
    </citation>
    <scope>IDENTIFICATION</scope>
</reference>